<dbReference type="RefSeq" id="WP_129890151.1">
    <property type="nucleotide sequence ID" value="NZ_CP035758.1"/>
</dbReference>
<feature type="compositionally biased region" description="Polar residues" evidence="1">
    <location>
        <begin position="60"/>
        <end position="69"/>
    </location>
</feature>
<protein>
    <recommendedName>
        <fullName evidence="5">Lipoprotein</fullName>
    </recommendedName>
</protein>
<dbReference type="OrthoDB" id="153138at2"/>
<dbReference type="EMBL" id="CP035758">
    <property type="protein sequence ID" value="QBD79098.1"/>
    <property type="molecule type" value="Genomic_DNA"/>
</dbReference>
<sequence length="222" mass="23348">MLLNSKRLLFCALALLIGGSVLAACAFPYGSGAHSQTSEETLTKMHWCGKPLMVFHDEQGQTNGSPAANSTSATPVPAVTPRTVTDWAQVRANLDFTVFLPASLPAGTCLMSASGTLHDPILGSNFIIGYMLPDHSSISLSEAPTRSKGAAQFACNPALAMAAQGANKAQAKGGTVAGQAAMQVCSGVRNTTHIVFSARGTQKELQQFFQDLRPDLAWIPEK</sequence>
<name>A0A4P6JU11_KTERU</name>
<feature type="region of interest" description="Disordered" evidence="1">
    <location>
        <begin position="59"/>
        <end position="78"/>
    </location>
</feature>
<keyword evidence="4" id="KW-1185">Reference proteome</keyword>
<dbReference type="PROSITE" id="PS51257">
    <property type="entry name" value="PROKAR_LIPOPROTEIN"/>
    <property type="match status" value="1"/>
</dbReference>
<accession>A0A4P6JU11</accession>
<evidence type="ECO:0000256" key="2">
    <source>
        <dbReference type="SAM" id="SignalP"/>
    </source>
</evidence>
<gene>
    <name evidence="3" type="ORF">EPA93_25180</name>
</gene>
<organism evidence="3 4">
    <name type="scientific">Ktedonosporobacter rubrisoli</name>
    <dbReference type="NCBI Taxonomy" id="2509675"/>
    <lineage>
        <taxon>Bacteria</taxon>
        <taxon>Bacillati</taxon>
        <taxon>Chloroflexota</taxon>
        <taxon>Ktedonobacteria</taxon>
        <taxon>Ktedonobacterales</taxon>
        <taxon>Ktedonosporobacteraceae</taxon>
        <taxon>Ktedonosporobacter</taxon>
    </lineage>
</organism>
<dbReference type="Proteomes" id="UP000290365">
    <property type="component" value="Chromosome"/>
</dbReference>
<dbReference type="KEGG" id="kbs:EPA93_25180"/>
<evidence type="ECO:0000256" key="1">
    <source>
        <dbReference type="SAM" id="MobiDB-lite"/>
    </source>
</evidence>
<reference evidence="3 4" key="1">
    <citation type="submission" date="2019-01" db="EMBL/GenBank/DDBJ databases">
        <title>Ktedonosporobacter rubrisoli SCAWS-G2.</title>
        <authorList>
            <person name="Huang Y."/>
            <person name="Yan B."/>
        </authorList>
    </citation>
    <scope>NUCLEOTIDE SEQUENCE [LARGE SCALE GENOMIC DNA]</scope>
    <source>
        <strain evidence="3 4">SCAWS-G2</strain>
    </source>
</reference>
<evidence type="ECO:0000313" key="3">
    <source>
        <dbReference type="EMBL" id="QBD79098.1"/>
    </source>
</evidence>
<evidence type="ECO:0008006" key="5">
    <source>
        <dbReference type="Google" id="ProtNLM"/>
    </source>
</evidence>
<feature type="chain" id="PRO_5020757758" description="Lipoprotein" evidence="2">
    <location>
        <begin position="24"/>
        <end position="222"/>
    </location>
</feature>
<feature type="signal peptide" evidence="2">
    <location>
        <begin position="1"/>
        <end position="23"/>
    </location>
</feature>
<dbReference type="AlphaFoldDB" id="A0A4P6JU11"/>
<evidence type="ECO:0000313" key="4">
    <source>
        <dbReference type="Proteomes" id="UP000290365"/>
    </source>
</evidence>
<keyword evidence="2" id="KW-0732">Signal</keyword>
<proteinExistence type="predicted"/>